<keyword evidence="6" id="KW-1185">Reference proteome</keyword>
<dbReference type="AlphaFoldDB" id="A0AAD6QTD8"/>
<evidence type="ECO:0000256" key="4">
    <source>
        <dbReference type="SAM" id="Phobius"/>
    </source>
</evidence>
<comment type="similarity">
    <text evidence="1">Belongs to the PPR family. P subfamily.</text>
</comment>
<keyword evidence="4" id="KW-1133">Transmembrane helix</keyword>
<evidence type="ECO:0000256" key="2">
    <source>
        <dbReference type="ARBA" id="ARBA00022737"/>
    </source>
</evidence>
<gene>
    <name evidence="5" type="ORF">NC653_012863</name>
</gene>
<dbReference type="Pfam" id="PF13041">
    <property type="entry name" value="PPR_2"/>
    <property type="match status" value="1"/>
</dbReference>
<proteinExistence type="inferred from homology"/>
<sequence>MVRGGREPDVITYSTITGSLCKDRLVNDAMEFLSEMVDRDIPPDVVTYSSILHDFCNLGQLNEATRLFKEMVPSQMFTPPYTALMDGYCLQNQIDEDRKVLDIMVGKDLITYSILLVGFLHTILIEGMFIAGKLEVAKELSSKLLCGWNATHCTDIQCHDHQGTS</sequence>
<evidence type="ECO:0008006" key="7">
    <source>
        <dbReference type="Google" id="ProtNLM"/>
    </source>
</evidence>
<dbReference type="NCBIfam" id="TIGR00756">
    <property type="entry name" value="PPR"/>
    <property type="match status" value="2"/>
</dbReference>
<keyword evidence="4" id="KW-0812">Transmembrane</keyword>
<feature type="repeat" description="PPR" evidence="3">
    <location>
        <begin position="44"/>
        <end position="78"/>
    </location>
</feature>
<reference evidence="5" key="1">
    <citation type="journal article" date="2023" name="Mol. Ecol. Resour.">
        <title>Chromosome-level genome assembly of a triploid poplar Populus alba 'Berolinensis'.</title>
        <authorList>
            <person name="Chen S."/>
            <person name="Yu Y."/>
            <person name="Wang X."/>
            <person name="Wang S."/>
            <person name="Zhang T."/>
            <person name="Zhou Y."/>
            <person name="He R."/>
            <person name="Meng N."/>
            <person name="Wang Y."/>
            <person name="Liu W."/>
            <person name="Liu Z."/>
            <person name="Liu J."/>
            <person name="Guo Q."/>
            <person name="Huang H."/>
            <person name="Sederoff R.R."/>
            <person name="Wang G."/>
            <person name="Qu G."/>
            <person name="Chen S."/>
        </authorList>
    </citation>
    <scope>NUCLEOTIDE SEQUENCE</scope>
    <source>
        <strain evidence="5">SC-2020</strain>
    </source>
</reference>
<dbReference type="EMBL" id="JAQIZT010000005">
    <property type="protein sequence ID" value="KAJ6996101.1"/>
    <property type="molecule type" value="Genomic_DNA"/>
</dbReference>
<organism evidence="5 6">
    <name type="scientific">Populus alba x Populus x berolinensis</name>
    <dbReference type="NCBI Taxonomy" id="444605"/>
    <lineage>
        <taxon>Eukaryota</taxon>
        <taxon>Viridiplantae</taxon>
        <taxon>Streptophyta</taxon>
        <taxon>Embryophyta</taxon>
        <taxon>Tracheophyta</taxon>
        <taxon>Spermatophyta</taxon>
        <taxon>Magnoliopsida</taxon>
        <taxon>eudicotyledons</taxon>
        <taxon>Gunneridae</taxon>
        <taxon>Pentapetalae</taxon>
        <taxon>rosids</taxon>
        <taxon>fabids</taxon>
        <taxon>Malpighiales</taxon>
        <taxon>Salicaceae</taxon>
        <taxon>Saliceae</taxon>
        <taxon>Populus</taxon>
    </lineage>
</organism>
<comment type="caution">
    <text evidence="5">The sequence shown here is derived from an EMBL/GenBank/DDBJ whole genome shotgun (WGS) entry which is preliminary data.</text>
</comment>
<evidence type="ECO:0000313" key="6">
    <source>
        <dbReference type="Proteomes" id="UP001164929"/>
    </source>
</evidence>
<evidence type="ECO:0000256" key="3">
    <source>
        <dbReference type="PROSITE-ProRule" id="PRU00708"/>
    </source>
</evidence>
<feature type="repeat" description="PPR" evidence="3">
    <location>
        <begin position="9"/>
        <end position="43"/>
    </location>
</feature>
<dbReference type="InterPro" id="IPR011990">
    <property type="entry name" value="TPR-like_helical_dom_sf"/>
</dbReference>
<evidence type="ECO:0000313" key="5">
    <source>
        <dbReference type="EMBL" id="KAJ6996101.1"/>
    </source>
</evidence>
<feature type="transmembrane region" description="Helical" evidence="4">
    <location>
        <begin position="109"/>
        <end position="131"/>
    </location>
</feature>
<keyword evidence="4" id="KW-0472">Membrane</keyword>
<protein>
    <recommendedName>
        <fullName evidence="7">Pentatricopeptide repeat-containing protein</fullName>
    </recommendedName>
</protein>
<dbReference type="Pfam" id="PF01535">
    <property type="entry name" value="PPR"/>
    <property type="match status" value="1"/>
</dbReference>
<dbReference type="PROSITE" id="PS51375">
    <property type="entry name" value="PPR"/>
    <property type="match status" value="2"/>
</dbReference>
<accession>A0AAD6QTD8</accession>
<evidence type="ECO:0000256" key="1">
    <source>
        <dbReference type="ARBA" id="ARBA00007626"/>
    </source>
</evidence>
<dbReference type="PANTHER" id="PTHR47941">
    <property type="entry name" value="PENTATRICOPEPTIDE REPEAT-CONTAINING PROTEIN 3, MITOCHONDRIAL"/>
    <property type="match status" value="1"/>
</dbReference>
<dbReference type="Proteomes" id="UP001164929">
    <property type="component" value="Chromosome 5"/>
</dbReference>
<dbReference type="Gene3D" id="1.25.40.10">
    <property type="entry name" value="Tetratricopeptide repeat domain"/>
    <property type="match status" value="1"/>
</dbReference>
<name>A0AAD6QTD8_9ROSI</name>
<dbReference type="InterPro" id="IPR002885">
    <property type="entry name" value="PPR_rpt"/>
</dbReference>
<keyword evidence="2" id="KW-0677">Repeat</keyword>